<evidence type="ECO:0000313" key="3">
    <source>
        <dbReference type="Proteomes" id="UP000799437"/>
    </source>
</evidence>
<keyword evidence="3" id="KW-1185">Reference proteome</keyword>
<feature type="region of interest" description="Disordered" evidence="1">
    <location>
        <begin position="105"/>
        <end position="125"/>
    </location>
</feature>
<dbReference type="GeneID" id="54481023"/>
<evidence type="ECO:0000256" key="1">
    <source>
        <dbReference type="SAM" id="MobiDB-lite"/>
    </source>
</evidence>
<dbReference type="Proteomes" id="UP000799437">
    <property type="component" value="Unassembled WGS sequence"/>
</dbReference>
<feature type="region of interest" description="Disordered" evidence="1">
    <location>
        <begin position="1"/>
        <end position="56"/>
    </location>
</feature>
<proteinExistence type="predicted"/>
<accession>A0A6A6VUT7</accession>
<name>A0A6A6VUT7_9PEZI</name>
<reference evidence="2" key="1">
    <citation type="journal article" date="2020" name="Stud. Mycol.">
        <title>101 Dothideomycetes genomes: a test case for predicting lifestyles and emergence of pathogens.</title>
        <authorList>
            <person name="Haridas S."/>
            <person name="Albert R."/>
            <person name="Binder M."/>
            <person name="Bloem J."/>
            <person name="Labutti K."/>
            <person name="Salamov A."/>
            <person name="Andreopoulos B."/>
            <person name="Baker S."/>
            <person name="Barry K."/>
            <person name="Bills G."/>
            <person name="Bluhm B."/>
            <person name="Cannon C."/>
            <person name="Castanera R."/>
            <person name="Culley D."/>
            <person name="Daum C."/>
            <person name="Ezra D."/>
            <person name="Gonzalez J."/>
            <person name="Henrissat B."/>
            <person name="Kuo A."/>
            <person name="Liang C."/>
            <person name="Lipzen A."/>
            <person name="Lutzoni F."/>
            <person name="Magnuson J."/>
            <person name="Mondo S."/>
            <person name="Nolan M."/>
            <person name="Ohm R."/>
            <person name="Pangilinan J."/>
            <person name="Park H.-J."/>
            <person name="Ramirez L."/>
            <person name="Alfaro M."/>
            <person name="Sun H."/>
            <person name="Tritt A."/>
            <person name="Yoshinaga Y."/>
            <person name="Zwiers L.-H."/>
            <person name="Turgeon B."/>
            <person name="Goodwin S."/>
            <person name="Spatafora J."/>
            <person name="Crous P."/>
            <person name="Grigoriev I."/>
        </authorList>
    </citation>
    <scope>NUCLEOTIDE SEQUENCE</scope>
    <source>
        <strain evidence="2">CBS 121739</strain>
    </source>
</reference>
<dbReference type="EMBL" id="ML996588">
    <property type="protein sequence ID" value="KAF2753027.1"/>
    <property type="molecule type" value="Genomic_DNA"/>
</dbReference>
<feature type="compositionally biased region" description="Polar residues" evidence="1">
    <location>
        <begin position="1"/>
        <end position="20"/>
    </location>
</feature>
<dbReference type="AlphaFoldDB" id="A0A6A6VUT7"/>
<organism evidence="2 3">
    <name type="scientific">Pseudovirgaria hyperparasitica</name>
    <dbReference type="NCBI Taxonomy" id="470096"/>
    <lineage>
        <taxon>Eukaryota</taxon>
        <taxon>Fungi</taxon>
        <taxon>Dikarya</taxon>
        <taxon>Ascomycota</taxon>
        <taxon>Pezizomycotina</taxon>
        <taxon>Dothideomycetes</taxon>
        <taxon>Dothideomycetes incertae sedis</taxon>
        <taxon>Acrospermales</taxon>
        <taxon>Acrospermaceae</taxon>
        <taxon>Pseudovirgaria</taxon>
    </lineage>
</organism>
<evidence type="ECO:0000313" key="2">
    <source>
        <dbReference type="EMBL" id="KAF2753027.1"/>
    </source>
</evidence>
<dbReference type="OrthoDB" id="1681166at2759"/>
<dbReference type="RefSeq" id="XP_033595478.1">
    <property type="nucleotide sequence ID" value="XM_033739969.1"/>
</dbReference>
<gene>
    <name evidence="2" type="ORF">EJ05DRAFT_230454</name>
</gene>
<protein>
    <submittedName>
        <fullName evidence="2">Uncharacterized protein</fullName>
    </submittedName>
</protein>
<sequence length="255" mass="27417">MSNSPGRASLVPSPSLQDAATGSRKLPSRQASPNVVEQQAIDPEPTEYVEPDNAQLLPPANFAPFFTVIEDTATGEHYHPSVHYIFSDDDQEIITAAAMRELGYDDSHDEPQEDDRSDATITILPPTQPGVKERYLLLDISPDGQTVAETQSMSRDWQVTDTDVCAAPTWDADSGSGNSALMLKIGGVEISHSDAESRPSAETLLTEARNEASGDLLAALDSLSARFDKELGALTRLLDDEPPVEATRAETQAGP</sequence>